<dbReference type="RefSeq" id="WP_068714412.1">
    <property type="nucleotide sequence ID" value="NZ_LWDV01000003.1"/>
</dbReference>
<dbReference type="AlphaFoldDB" id="A0A1C0ADG5"/>
<evidence type="ECO:0008006" key="3">
    <source>
        <dbReference type="Google" id="ProtNLM"/>
    </source>
</evidence>
<proteinExistence type="predicted"/>
<dbReference type="EMBL" id="LWDV01000003">
    <property type="protein sequence ID" value="OCL28662.1"/>
    <property type="molecule type" value="Genomic_DNA"/>
</dbReference>
<reference evidence="2" key="1">
    <citation type="submission" date="2016-07" db="EMBL/GenBank/DDBJ databases">
        <authorList>
            <person name="Florea S."/>
            <person name="Webb J.S."/>
            <person name="Jaromczyk J."/>
            <person name="Schardl C.L."/>
        </authorList>
    </citation>
    <scope>NUCLEOTIDE SEQUENCE [LARGE SCALE GENOMIC DNA]</scope>
    <source>
        <strain evidence="2">Z6</strain>
    </source>
</reference>
<organism evidence="1 2">
    <name type="scientific">Orenia metallireducens</name>
    <dbReference type="NCBI Taxonomy" id="1413210"/>
    <lineage>
        <taxon>Bacteria</taxon>
        <taxon>Bacillati</taxon>
        <taxon>Bacillota</taxon>
        <taxon>Clostridia</taxon>
        <taxon>Halanaerobiales</taxon>
        <taxon>Halobacteroidaceae</taxon>
        <taxon>Orenia</taxon>
    </lineage>
</organism>
<gene>
    <name evidence="1" type="ORF">U472_00465</name>
</gene>
<keyword evidence="2" id="KW-1185">Reference proteome</keyword>
<sequence>MWQAIYQHLSNKSIQINEWFQVYSANDKTPKPYGVFALNSESNSKINHKGRFLELNIWLYFEKGQAHKLDKAMKEVKKLLSNQLLTTDLGEEFLIEYVNHLKIFWDEDLKAICRRVDFRIPGIKG</sequence>
<dbReference type="Proteomes" id="UP000093514">
    <property type="component" value="Unassembled WGS sequence"/>
</dbReference>
<name>A0A1C0ADG5_9FIRM</name>
<evidence type="ECO:0000313" key="1">
    <source>
        <dbReference type="EMBL" id="OCL28662.1"/>
    </source>
</evidence>
<accession>A0A1C0ADG5</accession>
<evidence type="ECO:0000313" key="2">
    <source>
        <dbReference type="Proteomes" id="UP000093514"/>
    </source>
</evidence>
<comment type="caution">
    <text evidence="1">The sequence shown here is derived from an EMBL/GenBank/DDBJ whole genome shotgun (WGS) entry which is preliminary data.</text>
</comment>
<protein>
    <recommendedName>
        <fullName evidence="3">DUF3168 domain-containing protein</fullName>
    </recommendedName>
</protein>
<reference evidence="1 2" key="2">
    <citation type="submission" date="2016-08" db="EMBL/GenBank/DDBJ databases">
        <title>Orenia metallireducens sp. nov. strain Z6, a Novel Metal-reducing Firmicute from the Deep Subsurface.</title>
        <authorList>
            <person name="Maxim B.I."/>
            <person name="Kenneth K."/>
            <person name="Flynn T.M."/>
            <person name="Oloughlin E.J."/>
            <person name="Locke R.A."/>
            <person name="Weber J.R."/>
            <person name="Egan S.M."/>
            <person name="Mackie R.I."/>
            <person name="Cann I.K."/>
        </authorList>
    </citation>
    <scope>NUCLEOTIDE SEQUENCE [LARGE SCALE GENOMIC DNA]</scope>
    <source>
        <strain evidence="1 2">Z6</strain>
    </source>
</reference>